<evidence type="ECO:0000313" key="4">
    <source>
        <dbReference type="Proteomes" id="UP000035763"/>
    </source>
</evidence>
<feature type="region of interest" description="Disordered" evidence="1">
    <location>
        <begin position="76"/>
        <end position="144"/>
    </location>
</feature>
<evidence type="ECO:0000256" key="1">
    <source>
        <dbReference type="SAM" id="MobiDB-lite"/>
    </source>
</evidence>
<dbReference type="Proteomes" id="UP000035763">
    <property type="component" value="Unassembled WGS sequence"/>
</dbReference>
<dbReference type="Pfam" id="PF03537">
    <property type="entry name" value="Glyco_hydro_114"/>
    <property type="match status" value="1"/>
</dbReference>
<comment type="caution">
    <text evidence="3">The sequence shown here is derived from an EMBL/GenBank/DDBJ whole genome shotgun (WGS) entry which is preliminary data.</text>
</comment>
<evidence type="ECO:0000313" key="3">
    <source>
        <dbReference type="EMBL" id="CCH75303.1"/>
    </source>
</evidence>
<dbReference type="PANTHER" id="PTHR35273:SF2">
    <property type="entry name" value="ALPHA-GALACTOSIDASE"/>
    <property type="match status" value="1"/>
</dbReference>
<proteinExistence type="predicted"/>
<dbReference type="STRING" id="1193182.BN11_630005"/>
<accession>W6K069</accession>
<dbReference type="InterPro" id="IPR004352">
    <property type="entry name" value="GH114_TIM-barrel"/>
</dbReference>
<keyword evidence="4" id="KW-1185">Reference proteome</keyword>
<reference evidence="3 4" key="1">
    <citation type="journal article" date="2013" name="ISME J.">
        <title>A metabolic model for members of the genus Tetrasphaera involved in enhanced biological phosphorus removal.</title>
        <authorList>
            <person name="Kristiansen R."/>
            <person name="Nguyen H.T.T."/>
            <person name="Saunders A.M."/>
            <person name="Nielsen J.L."/>
            <person name="Wimmer R."/>
            <person name="Le V.Q."/>
            <person name="McIlroy S.J."/>
            <person name="Petrovski S."/>
            <person name="Seviour R.J."/>
            <person name="Calteau A."/>
            <person name="Nielsen K.L."/>
            <person name="Nielsen P.H."/>
        </authorList>
    </citation>
    <scope>NUCLEOTIDE SEQUENCE [LARGE SCALE GENOMIC DNA]</scope>
    <source>
        <strain evidence="3 4">Ben110</strain>
    </source>
</reference>
<dbReference type="InterPro" id="IPR013785">
    <property type="entry name" value="Aldolase_TIM"/>
</dbReference>
<organism evidence="3 4">
    <name type="scientific">Nostocoides australiense Ben110</name>
    <dbReference type="NCBI Taxonomy" id="1193182"/>
    <lineage>
        <taxon>Bacteria</taxon>
        <taxon>Bacillati</taxon>
        <taxon>Actinomycetota</taxon>
        <taxon>Actinomycetes</taxon>
        <taxon>Micrococcales</taxon>
        <taxon>Intrasporangiaceae</taxon>
        <taxon>Nostocoides</taxon>
    </lineage>
</organism>
<dbReference type="Gene3D" id="3.20.20.70">
    <property type="entry name" value="Aldolase class I"/>
    <property type="match status" value="1"/>
</dbReference>
<gene>
    <name evidence="3" type="ORF">BN11_630005</name>
</gene>
<dbReference type="PANTHER" id="PTHR35273">
    <property type="entry name" value="ALPHA-1,4 POLYGALACTOSAMINIDASE, PUTATIVE (AFU_ORTHOLOGUE AFUA_3G07890)-RELATED"/>
    <property type="match status" value="1"/>
</dbReference>
<evidence type="ECO:0000259" key="2">
    <source>
        <dbReference type="Pfam" id="PF03537"/>
    </source>
</evidence>
<name>W6K069_9MICO</name>
<dbReference type="InterPro" id="IPR017853">
    <property type="entry name" value="GH"/>
</dbReference>
<sequence>MSGWKGERWLDTRALKVLLPIMGTRMDVCKAKGFEAVDPDNVDRYENGTGFSLTKADSTAYLRALLSLAHQRGLSIPSDAERGQGRPAHRVQGTDQQGLCGPAGALLDHPEESRPGRRHPRPVLTSTATRPRPSPPRAQHSGAL</sequence>
<feature type="domain" description="Glycoside-hydrolase family GH114 TIM-barrel" evidence="2">
    <location>
        <begin position="1"/>
        <end position="76"/>
    </location>
</feature>
<dbReference type="SUPFAM" id="SSF51445">
    <property type="entry name" value="(Trans)glycosidases"/>
    <property type="match status" value="1"/>
</dbReference>
<protein>
    <recommendedName>
        <fullName evidence="2">Glycoside-hydrolase family GH114 TIM-barrel domain-containing protein</fullName>
    </recommendedName>
</protein>
<dbReference type="AlphaFoldDB" id="W6K069"/>
<dbReference type="EMBL" id="CAJA01000489">
    <property type="protein sequence ID" value="CCH75303.1"/>
    <property type="molecule type" value="Genomic_DNA"/>
</dbReference>